<keyword evidence="7" id="KW-0520">NAD</keyword>
<dbReference type="EMBL" id="JAALAA010000001">
    <property type="protein sequence ID" value="NGN91368.1"/>
    <property type="molecule type" value="Genomic_DNA"/>
</dbReference>
<keyword evidence="9" id="KW-0472">Membrane</keyword>
<keyword evidence="6" id="KW-1133">Transmembrane helix</keyword>
<dbReference type="AlphaFoldDB" id="A0A6M1R0Y6"/>
<name>A0A6M1R0Y6_9ACTN</name>
<dbReference type="Pfam" id="PF01370">
    <property type="entry name" value="Epimerase"/>
    <property type="match status" value="1"/>
</dbReference>
<dbReference type="Proteomes" id="UP000483261">
    <property type="component" value="Unassembled WGS sequence"/>
</dbReference>
<dbReference type="SUPFAM" id="SSF51735">
    <property type="entry name" value="NAD(P)-binding Rossmann-fold domains"/>
    <property type="match status" value="1"/>
</dbReference>
<proteinExistence type="predicted"/>
<feature type="domain" description="NAD-dependent epimerase/dehydratase" evidence="13">
    <location>
        <begin position="13"/>
        <end position="248"/>
    </location>
</feature>
<dbReference type="Gene3D" id="3.90.25.10">
    <property type="entry name" value="UDP-galactose 4-epimerase, domain 1"/>
    <property type="match status" value="1"/>
</dbReference>
<evidence type="ECO:0000313" key="15">
    <source>
        <dbReference type="Proteomes" id="UP000483261"/>
    </source>
</evidence>
<evidence type="ECO:0000256" key="12">
    <source>
        <dbReference type="ARBA" id="ARBA00037859"/>
    </source>
</evidence>
<dbReference type="PANTHER" id="PTHR43078">
    <property type="entry name" value="UDP-GLUCURONIC ACID DECARBOXYLASE-RELATED"/>
    <property type="match status" value="1"/>
</dbReference>
<keyword evidence="11" id="KW-0456">Lyase</keyword>
<keyword evidence="5" id="KW-0735">Signal-anchor</keyword>
<dbReference type="GO" id="GO:0033320">
    <property type="term" value="P:UDP-D-xylose biosynthetic process"/>
    <property type="evidence" value="ECO:0007669"/>
    <property type="project" value="UniProtKB-UniPathway"/>
</dbReference>
<dbReference type="PANTHER" id="PTHR43078:SF6">
    <property type="entry name" value="UDP-GLUCURONIC ACID DECARBOXYLASE 1"/>
    <property type="match status" value="1"/>
</dbReference>
<dbReference type="CDD" id="cd05230">
    <property type="entry name" value="UGD_SDR_e"/>
    <property type="match status" value="1"/>
</dbReference>
<evidence type="ECO:0000256" key="11">
    <source>
        <dbReference type="ARBA" id="ARBA00023239"/>
    </source>
</evidence>
<dbReference type="FunFam" id="3.40.50.720:FF:000065">
    <property type="entry name" value="UDP-glucuronic acid decarboxylase 1"/>
    <property type="match status" value="1"/>
</dbReference>
<dbReference type="InterPro" id="IPR044516">
    <property type="entry name" value="UXS-like"/>
</dbReference>
<evidence type="ECO:0000256" key="9">
    <source>
        <dbReference type="ARBA" id="ARBA00023136"/>
    </source>
</evidence>
<keyword evidence="4" id="KW-0210">Decarboxylase</keyword>
<evidence type="ECO:0000313" key="14">
    <source>
        <dbReference type="EMBL" id="NGN91368.1"/>
    </source>
</evidence>
<dbReference type="UniPathway" id="UPA00796">
    <property type="reaction ID" value="UER00771"/>
</dbReference>
<dbReference type="InterPro" id="IPR001509">
    <property type="entry name" value="Epimerase_deHydtase"/>
</dbReference>
<keyword evidence="15" id="KW-1185">Reference proteome</keyword>
<keyword evidence="10" id="KW-0325">Glycoprotein</keyword>
<evidence type="ECO:0000256" key="7">
    <source>
        <dbReference type="ARBA" id="ARBA00023027"/>
    </source>
</evidence>
<gene>
    <name evidence="14" type="ORF">G5C66_01265</name>
</gene>
<dbReference type="GO" id="GO:0042732">
    <property type="term" value="P:D-xylose metabolic process"/>
    <property type="evidence" value="ECO:0007669"/>
    <property type="project" value="InterPro"/>
</dbReference>
<evidence type="ECO:0000259" key="13">
    <source>
        <dbReference type="Pfam" id="PF01370"/>
    </source>
</evidence>
<dbReference type="InterPro" id="IPR036291">
    <property type="entry name" value="NAD(P)-bd_dom_sf"/>
</dbReference>
<dbReference type="GO" id="GO:0048040">
    <property type="term" value="F:UDP-glucuronate decarboxylase activity"/>
    <property type="evidence" value="ECO:0007669"/>
    <property type="project" value="TreeGrafter"/>
</dbReference>
<keyword evidence="8" id="KW-0333">Golgi apparatus</keyword>
<protein>
    <submittedName>
        <fullName evidence="14">SDR family oxidoreductase</fullName>
    </submittedName>
</protein>
<evidence type="ECO:0000256" key="8">
    <source>
        <dbReference type="ARBA" id="ARBA00023034"/>
    </source>
</evidence>
<comment type="caution">
    <text evidence="14">The sequence shown here is derived from an EMBL/GenBank/DDBJ whole genome shotgun (WGS) entry which is preliminary data.</text>
</comment>
<accession>A0A6M1R0Y6</accession>
<evidence type="ECO:0000256" key="6">
    <source>
        <dbReference type="ARBA" id="ARBA00022989"/>
    </source>
</evidence>
<organism evidence="14 15">
    <name type="scientific">Nocardioides turkmenicus</name>
    <dbReference type="NCBI Taxonomy" id="2711220"/>
    <lineage>
        <taxon>Bacteria</taxon>
        <taxon>Bacillati</taxon>
        <taxon>Actinomycetota</taxon>
        <taxon>Actinomycetes</taxon>
        <taxon>Propionibacteriales</taxon>
        <taxon>Nocardioidaceae</taxon>
        <taxon>Nocardioides</taxon>
    </lineage>
</organism>
<keyword evidence="3" id="KW-0812">Transmembrane</keyword>
<dbReference type="RefSeq" id="WP_165108916.1">
    <property type="nucleotide sequence ID" value="NZ_JAALAA010000001.1"/>
</dbReference>
<evidence type="ECO:0000256" key="5">
    <source>
        <dbReference type="ARBA" id="ARBA00022968"/>
    </source>
</evidence>
<evidence type="ECO:0000256" key="2">
    <source>
        <dbReference type="ARBA" id="ARBA00004323"/>
    </source>
</evidence>
<dbReference type="GO" id="GO:0005737">
    <property type="term" value="C:cytoplasm"/>
    <property type="evidence" value="ECO:0007669"/>
    <property type="project" value="TreeGrafter"/>
</dbReference>
<dbReference type="Gene3D" id="3.40.50.720">
    <property type="entry name" value="NAD(P)-binding Rossmann-like Domain"/>
    <property type="match status" value="1"/>
</dbReference>
<reference evidence="14 15" key="1">
    <citation type="submission" date="2020-02" db="EMBL/GenBank/DDBJ databases">
        <title>Whole-genome analyses of novel actinobacteria.</title>
        <authorList>
            <person name="Sahin N."/>
        </authorList>
    </citation>
    <scope>NUCLEOTIDE SEQUENCE [LARGE SCALE GENOMIC DNA]</scope>
    <source>
        <strain evidence="14 15">KC13</strain>
    </source>
</reference>
<sequence>MNDWEESLRGARVVVTGGAGFVGSWLSERLLDAGAEVWIVDNLLTGSADKIEHLFGRPGFAITIADASHAIPDPGGVDLVMHLACPASPVHYQRLPLETLRVASEGTVNALELADRHNARFVLTSTSEVYGEPEVHPQREEYWGHVNPIGVRSVYDEGKRFAEATTMAYARERGVDVGVARLFNTYGPRMSLDDGRVVPTFLGQALSGAPLTVAGDGSQTRSLCWVEDTVEGLLRLACADVAGPVNIGNDQEVTMLELARLVIELTGSESSIHHVALPADDPHVRRPDLTRARLLLGWEPEMSLEEGLKRTARWREEVDAAPTAGEAPHH</sequence>
<evidence type="ECO:0000256" key="10">
    <source>
        <dbReference type="ARBA" id="ARBA00023180"/>
    </source>
</evidence>
<comment type="subcellular location">
    <subcellularLocation>
        <location evidence="2">Golgi apparatus membrane</location>
        <topology evidence="2">Single-pass type II membrane protein</topology>
    </subcellularLocation>
    <subcellularLocation>
        <location evidence="12">Golgi apparatus</location>
        <location evidence="12">Golgi stack membrane</location>
    </subcellularLocation>
</comment>
<evidence type="ECO:0000256" key="3">
    <source>
        <dbReference type="ARBA" id="ARBA00022692"/>
    </source>
</evidence>
<comment type="cofactor">
    <cofactor evidence="1">
        <name>NAD(+)</name>
        <dbReference type="ChEBI" id="CHEBI:57540"/>
    </cofactor>
</comment>
<evidence type="ECO:0000256" key="4">
    <source>
        <dbReference type="ARBA" id="ARBA00022793"/>
    </source>
</evidence>
<evidence type="ECO:0000256" key="1">
    <source>
        <dbReference type="ARBA" id="ARBA00001911"/>
    </source>
</evidence>
<dbReference type="GO" id="GO:0070403">
    <property type="term" value="F:NAD+ binding"/>
    <property type="evidence" value="ECO:0007669"/>
    <property type="project" value="InterPro"/>
</dbReference>